<dbReference type="InterPro" id="IPR002049">
    <property type="entry name" value="LE_dom"/>
</dbReference>
<dbReference type="Gene3D" id="2.10.25.10">
    <property type="entry name" value="Laminin"/>
    <property type="match status" value="1"/>
</dbReference>
<dbReference type="PROSITE" id="PS01186">
    <property type="entry name" value="EGF_2"/>
    <property type="match status" value="1"/>
</dbReference>
<dbReference type="PANTHER" id="PTHR24216">
    <property type="entry name" value="PAXILLIN-RELATED"/>
    <property type="match status" value="1"/>
</dbReference>
<feature type="domain" description="EGF-like" evidence="3 4">
    <location>
        <begin position="200"/>
        <end position="211"/>
    </location>
</feature>
<evidence type="ECO:0000259" key="3">
    <source>
        <dbReference type="PROSITE" id="PS00022"/>
    </source>
</evidence>
<dbReference type="InterPro" id="IPR000742">
    <property type="entry name" value="EGF"/>
</dbReference>
<evidence type="ECO:0000313" key="5">
    <source>
        <dbReference type="EMBL" id="GFR43029.1"/>
    </source>
</evidence>
<dbReference type="CDD" id="cd00055">
    <property type="entry name" value="EGF_Lam"/>
    <property type="match status" value="1"/>
</dbReference>
<feature type="region of interest" description="Disordered" evidence="2">
    <location>
        <begin position="965"/>
        <end position="984"/>
    </location>
</feature>
<dbReference type="Gene3D" id="2.60.40.1120">
    <property type="entry name" value="Carboxypeptidase-like, regulatory domain"/>
    <property type="match status" value="1"/>
</dbReference>
<feature type="compositionally biased region" description="Pro residues" evidence="2">
    <location>
        <begin position="1917"/>
        <end position="2011"/>
    </location>
</feature>
<comment type="caution">
    <text evidence="5">The sequence shown here is derived from an EMBL/GenBank/DDBJ whole genome shotgun (WGS) entry which is preliminary data.</text>
</comment>
<feature type="compositionally biased region" description="Low complexity" evidence="2">
    <location>
        <begin position="7"/>
        <end position="24"/>
    </location>
</feature>
<dbReference type="SUPFAM" id="SSF49478">
    <property type="entry name" value="Cna protein B-type domain"/>
    <property type="match status" value="1"/>
</dbReference>
<keyword evidence="6" id="KW-1185">Reference proteome</keyword>
<dbReference type="Pfam" id="PF23106">
    <property type="entry name" value="EGF_Teneurin"/>
    <property type="match status" value="1"/>
</dbReference>
<reference evidence="5 6" key="1">
    <citation type="journal article" date="2021" name="Sci. Rep.">
        <title>Genome sequencing of the multicellular alga Astrephomene provides insights into convergent evolution of germ-soma differentiation.</title>
        <authorList>
            <person name="Yamashita S."/>
            <person name="Yamamoto K."/>
            <person name="Matsuzaki R."/>
            <person name="Suzuki S."/>
            <person name="Yamaguchi H."/>
            <person name="Hirooka S."/>
            <person name="Minakuchi Y."/>
            <person name="Miyagishima S."/>
            <person name="Kawachi M."/>
            <person name="Toyoda A."/>
            <person name="Nozaki H."/>
        </authorList>
    </citation>
    <scope>NUCLEOTIDE SEQUENCE [LARGE SCALE GENOMIC DNA]</scope>
    <source>
        <strain evidence="5 6">NIES-4017</strain>
    </source>
</reference>
<evidence type="ECO:0000256" key="1">
    <source>
        <dbReference type="ARBA" id="ARBA00023180"/>
    </source>
</evidence>
<dbReference type="PRINTS" id="PR01217">
    <property type="entry name" value="PRICHEXTENSN"/>
</dbReference>
<evidence type="ECO:0000313" key="6">
    <source>
        <dbReference type="Proteomes" id="UP001054857"/>
    </source>
</evidence>
<feature type="non-terminal residue" evidence="5">
    <location>
        <position position="1"/>
    </location>
</feature>
<dbReference type="FunFam" id="2.10.25.10:FF:000001">
    <property type="entry name" value="Tenascin C"/>
    <property type="match status" value="1"/>
</dbReference>
<evidence type="ECO:0000256" key="2">
    <source>
        <dbReference type="SAM" id="MobiDB-lite"/>
    </source>
</evidence>
<keyword evidence="1" id="KW-0325">Glycoprotein</keyword>
<proteinExistence type="predicted"/>
<feature type="compositionally biased region" description="Low complexity" evidence="2">
    <location>
        <begin position="965"/>
        <end position="982"/>
    </location>
</feature>
<feature type="non-terminal residue" evidence="5">
    <location>
        <position position="2011"/>
    </location>
</feature>
<protein>
    <recommendedName>
        <fullName evidence="3 4">EGF-like domain-containing protein</fullName>
    </recommendedName>
</protein>
<name>A0AAD3DKV6_9CHLO</name>
<accession>A0AAD3DKV6</accession>
<dbReference type="PROSITE" id="PS00022">
    <property type="entry name" value="EGF_1"/>
    <property type="match status" value="1"/>
</dbReference>
<sequence length="2011" mass="209110">ARPASPAPRLRGAVRVPRPAAAGGRHPHCGGPLRGVAVGGAGELHLRVRPDGCLRRQQGGDLQLHGKCGLILNYRKLKKPTAPFGSVYYFRSWFRATRRLNIQHLTAHALARVPLFLPAFPPPLCLFLPQAERPSASALLCPAPVARSSAAYLQLSIARSPARPGMEGLREVVAYPEVIRYYAPCPADCHGHGSCRLGVCSCSDGWAGEDCSTPAPIFAITSLQGGPSQAGQQVLLEGASWTAQPLLANSTAATWLLSTSLAGLVINSTTGRISWPAAVAPDTSASPRLVTLTAVSYAGKVATYSFYVSVVPSYGIRELRLPGGSRAAPGSRIAILGRLGWSQAAIAAGTDASSPLPSLPVLVLVRQTSQLGSSSSSSSSSSGFQVLRTNSSSAGGAFTLELQVPQSSMGSFDIFALHPAATLDDTAPSPSPADDLPLFQRRTHLSVPFVAAAINRDAGNTSSQLDPRFAQPTLSLGPGSSAQLGEFARLVGSLEDLTSLAVTVRTRLVSFSGPPPSLTANASLAAPPAPLCTSNSSSNSSSPAICQGVQDATASSAPGSAALQLQVASALVPGSGAAELELVFTLRGGASNATATLLLRVLVDSARVELAADPAGRLSVVLPPGGASSVHLTVTNNGNIASGPLVLPPTPAGGSWLRPTTPMPLASLEPGASASLEFWITVPSGARLSDIYSVSTTLYNSVTHGSVSLDFELAVASEPLGDLEVTVVDEYTTYDPAQPRVAGARLVVWSQDGSTVIASGTTDDNGTFTFPNLTAGYTYAVDAFAANHTSARRTVAITGGARSLRIFLSRSAVRASFAVVPTTFQEVVDIVVNVEYLTFVPMPVVRLEPALLYVEDMLESRTQQLRIINTGLAAAINARIKVPVDSPYYTLGLLGARWLQQENTTLQEPADVMVSDTDDFTSSSSRTSSSSALSLTSGTLYVLLGRMPAMSELVVELSVAAKQLGNNSSSTNSTAATSTTTGAHRRALQQSGSSICGWAAQIGLVWSDPCDPERDRSSSTTIISRGFHPECACTNCDSEVSSSSSSSSFVDTLVVYSGSATSASGGPLELNLCDQCATDWFAAGVCLAKDIIAPWSKHSADIIGIIRRIYALENQASVSRRRSLLADGAALQGDAELPRALLPGQQHQQHSALLATRRSLQSSIGGSSGLSGPSSIIVDIIKDNTVDRIPDVGCLLDSLPDCLGLLDYLNATVGDALATLDGAMTGHHRRSLLSGGPAWPSPTAPTLQPLQPALVIPLDVSLSPPPPIAVEVQPSNASATTDRQRRLQSSSGGSLYVPPEDRQSHIMESPAGQDILRWAAAIINLHAAGAEMWGLEHYMEWMNPQFPADVEAQWRTAWEAATSDTSPSGALVDWTAEAPQLLSEQFAPLVNVTARQALIERWNATFLQQPGSSAPAINLERVDRAQQSYLADTLAALEQGYASVFDALDQSISTLIAPYVAGTAGGGATCARVVVQLSQQLVLTRQAFEASLQLDNSGGASSLSNVTVQLTAWVKDTGEAAGNAFAVGLPTVEGMTTDASGLVLPAGGVSSMRWLLVPREAAALQADTWYYVGGQVTYIPGPGLPAEVLPLEPADVRVSPEGRLEVRYYIEKDVQGDNPFTPAVEPSVPAALVTLLHNVGSGVARGVAMQSLQPKIVENDKGLMISFNIVNVTVNGRPAPAALQASVGDMQPGSTSMVQWWITASLQGTFSGINATFSSRNPLNDPTLSTVTNVTLYDLLHLVHLGGAADDGLPDMLVSAQSGSTIPAAIHSSRDGAILPVSVVPSAALTNISTGGPSGALTLTIRVDGTQLTAPPVSAGGSTGSGWQYLRISSPPALQPSSDWVLRTATATSAASAIVGTADSNSIVDLSLPYNAWASYQVYGSQTAVQDYVHVLYNGYSLTQDTVLTLAFELTSKPPPPAAPSPPPSPGPAPPQAPPPSPLPPPPSSPLPPPPSSPLPPPPSYPLPPPPSSPLPPPPSSPRPPPPSSPLPPPPSYPLPPPPSSPMPPPP</sequence>
<evidence type="ECO:0000259" key="4">
    <source>
        <dbReference type="PROSITE" id="PS01186"/>
    </source>
</evidence>
<dbReference type="EMBL" id="BMAR01000004">
    <property type="protein sequence ID" value="GFR43029.1"/>
    <property type="molecule type" value="Genomic_DNA"/>
</dbReference>
<organism evidence="5 6">
    <name type="scientific">Astrephomene gubernaculifera</name>
    <dbReference type="NCBI Taxonomy" id="47775"/>
    <lineage>
        <taxon>Eukaryota</taxon>
        <taxon>Viridiplantae</taxon>
        <taxon>Chlorophyta</taxon>
        <taxon>core chlorophytes</taxon>
        <taxon>Chlorophyceae</taxon>
        <taxon>CS clade</taxon>
        <taxon>Chlamydomonadales</taxon>
        <taxon>Astrephomenaceae</taxon>
        <taxon>Astrephomene</taxon>
    </lineage>
</organism>
<gene>
    <name evidence="5" type="ORF">Agub_g4033</name>
</gene>
<feature type="region of interest" description="Disordered" evidence="2">
    <location>
        <begin position="1914"/>
        <end position="2011"/>
    </location>
</feature>
<feature type="region of interest" description="Disordered" evidence="2">
    <location>
        <begin position="1272"/>
        <end position="1301"/>
    </location>
</feature>
<dbReference type="Proteomes" id="UP001054857">
    <property type="component" value="Unassembled WGS sequence"/>
</dbReference>
<feature type="region of interest" description="Disordered" evidence="2">
    <location>
        <begin position="1"/>
        <end position="28"/>
    </location>
</feature>